<evidence type="ECO:0000313" key="1">
    <source>
        <dbReference type="EMBL" id="MFB9107705.1"/>
    </source>
</evidence>
<evidence type="ECO:0000313" key="2">
    <source>
        <dbReference type="Proteomes" id="UP001589562"/>
    </source>
</evidence>
<sequence length="235" mass="27000">MKKTLLTILILGGIGFFSCKQSSKPTKDITKKETSDSTKNIQNKEIFNDKDIYSQFEYLDNKDKKIIIQNGLPRGGMKYTDAKGDVYNYAVFWTNIINETDHTFELNFNIPLNAFEVPSLPGKYYEVIIPEDTMTIKKFPVYLYGLKNLESFLDDNVHKLSHSKRIIKPKESTAFYFVILCLVDGAHGTMRTGLSIKKENLFYKIKIDGSNSNSKSNEKEVNFGHINLKNLRIKE</sequence>
<accession>A0ABV5H8T1</accession>
<dbReference type="PROSITE" id="PS51257">
    <property type="entry name" value="PROKAR_LIPOPROTEIN"/>
    <property type="match status" value="1"/>
</dbReference>
<organism evidence="1 2">
    <name type="scientific">Flavobacterium gyeonganense</name>
    <dbReference type="NCBI Taxonomy" id="1310418"/>
    <lineage>
        <taxon>Bacteria</taxon>
        <taxon>Pseudomonadati</taxon>
        <taxon>Bacteroidota</taxon>
        <taxon>Flavobacteriia</taxon>
        <taxon>Flavobacteriales</taxon>
        <taxon>Flavobacteriaceae</taxon>
        <taxon>Flavobacterium</taxon>
    </lineage>
</organism>
<dbReference type="EMBL" id="JBHMFE010000008">
    <property type="protein sequence ID" value="MFB9107705.1"/>
    <property type="molecule type" value="Genomic_DNA"/>
</dbReference>
<dbReference type="RefSeq" id="WP_278009369.1">
    <property type="nucleotide sequence ID" value="NZ_CP121112.1"/>
</dbReference>
<reference evidence="1 2" key="1">
    <citation type="submission" date="2024-09" db="EMBL/GenBank/DDBJ databases">
        <authorList>
            <person name="Sun Q."/>
            <person name="Mori K."/>
        </authorList>
    </citation>
    <scope>NUCLEOTIDE SEQUENCE [LARGE SCALE GENOMIC DNA]</scope>
    <source>
        <strain evidence="1 2">CECT 8365</strain>
    </source>
</reference>
<dbReference type="Proteomes" id="UP001589562">
    <property type="component" value="Unassembled WGS sequence"/>
</dbReference>
<keyword evidence="2" id="KW-1185">Reference proteome</keyword>
<name>A0ABV5H8T1_9FLAO</name>
<protein>
    <recommendedName>
        <fullName evidence="3">Lipoprotein</fullName>
    </recommendedName>
</protein>
<gene>
    <name evidence="1" type="ORF">ACFFVK_03875</name>
</gene>
<proteinExistence type="predicted"/>
<comment type="caution">
    <text evidence="1">The sequence shown here is derived from an EMBL/GenBank/DDBJ whole genome shotgun (WGS) entry which is preliminary data.</text>
</comment>
<evidence type="ECO:0008006" key="3">
    <source>
        <dbReference type="Google" id="ProtNLM"/>
    </source>
</evidence>